<evidence type="ECO:0000256" key="3">
    <source>
        <dbReference type="ARBA" id="ARBA00022649"/>
    </source>
</evidence>
<protein>
    <submittedName>
        <fullName evidence="8">Acetyltransferase</fullName>
    </submittedName>
</protein>
<keyword evidence="5" id="KW-0012">Acyltransferase</keyword>
<dbReference type="GO" id="GO:0016747">
    <property type="term" value="F:acyltransferase activity, transferring groups other than amino-acyl groups"/>
    <property type="evidence" value="ECO:0007669"/>
    <property type="project" value="InterPro"/>
</dbReference>
<evidence type="ECO:0000256" key="1">
    <source>
        <dbReference type="ARBA" id="ARBA00009342"/>
    </source>
</evidence>
<organism evidence="8 9">
    <name type="scientific">Methylomicrobium album BG8</name>
    <dbReference type="NCBI Taxonomy" id="686340"/>
    <lineage>
        <taxon>Bacteria</taxon>
        <taxon>Pseudomonadati</taxon>
        <taxon>Pseudomonadota</taxon>
        <taxon>Gammaproteobacteria</taxon>
        <taxon>Methylococcales</taxon>
        <taxon>Methylococcaceae</taxon>
        <taxon>Methylomicrobium</taxon>
    </lineage>
</organism>
<accession>H8GGW5</accession>
<dbReference type="eggNOG" id="COG0454">
    <property type="taxonomic scope" value="Bacteria"/>
</dbReference>
<evidence type="ECO:0000256" key="4">
    <source>
        <dbReference type="ARBA" id="ARBA00022679"/>
    </source>
</evidence>
<evidence type="ECO:0000256" key="2">
    <source>
        <dbReference type="ARBA" id="ARBA00022491"/>
    </source>
</evidence>
<dbReference type="Pfam" id="PF13508">
    <property type="entry name" value="Acetyltransf_7"/>
    <property type="match status" value="1"/>
</dbReference>
<dbReference type="InterPro" id="IPR000182">
    <property type="entry name" value="GNAT_dom"/>
</dbReference>
<proteinExistence type="inferred from homology"/>
<keyword evidence="2" id="KW-0678">Repressor</keyword>
<sequence length="300" mass="32862">MSTPRKTNPRIEKLQRTHDVEAFDCGQEHLNLYLQRYALMSQRADGAQTYVGLADHVIIGYYTLLAGSVVYEEAPERLTKGLSHQPVPTMLLGRFAVDLAWQGKGVGAGLLRDAMQRTAQAADIVGIRALLVHAKDDAAKSFYEHFNFFRSSFSSNPSVSGFHDPVAKDILPVGKRISPVNISSVISRFKIGNGCQHGSVSLTAPLPPRQVSIQRRGSHPEALGHLFHGDLRIGQHRFSGHQVFRVQRRGTAPFFTSGTGGLQAGSRALADDGAFELRQGAEHMKHQFPTGGRGVDRFGQ</sequence>
<keyword evidence="9" id="KW-1185">Reference proteome</keyword>
<dbReference type="HOGENOM" id="CLU_926906_0_0_6"/>
<evidence type="ECO:0000256" key="5">
    <source>
        <dbReference type="ARBA" id="ARBA00023315"/>
    </source>
</evidence>
<comment type="similarity">
    <text evidence="1">Belongs to the acetyltransferase family. GNAT subfamily.</text>
</comment>
<evidence type="ECO:0000313" key="9">
    <source>
        <dbReference type="Proteomes" id="UP000005090"/>
    </source>
</evidence>
<keyword evidence="4 8" id="KW-0808">Transferase</keyword>
<dbReference type="PROSITE" id="PS51186">
    <property type="entry name" value="GNAT"/>
    <property type="match status" value="1"/>
</dbReference>
<dbReference type="Gene3D" id="3.40.630.30">
    <property type="match status" value="1"/>
</dbReference>
<dbReference type="AlphaFoldDB" id="H8GGW5"/>
<gene>
    <name evidence="8" type="ORF">Metal_2346</name>
</gene>
<dbReference type="PANTHER" id="PTHR36449:SF1">
    <property type="entry name" value="ACETYLTRANSFERASE"/>
    <property type="match status" value="1"/>
</dbReference>
<keyword evidence="3" id="KW-1277">Toxin-antitoxin system</keyword>
<dbReference type="SUPFAM" id="SSF55729">
    <property type="entry name" value="Acyl-CoA N-acyltransferases (Nat)"/>
    <property type="match status" value="1"/>
</dbReference>
<dbReference type="STRING" id="686340.Metal_2346"/>
<reference evidence="8 9" key="1">
    <citation type="journal article" date="2013" name="Genome Announc.">
        <title>Genome Sequence of the Obligate Gammaproteobacterial Methanotroph Methylomicrobium album Strain BG8.</title>
        <authorList>
            <person name="Kits K.D."/>
            <person name="Kalyuzhnaya M.G."/>
            <person name="Klotz M.G."/>
            <person name="Jetten M.S."/>
            <person name="Op den Camp H.J."/>
            <person name="Vuilleumier S."/>
            <person name="Bringel F."/>
            <person name="Dispirito A.A."/>
            <person name="Murrell J.C."/>
            <person name="Bruce D."/>
            <person name="Cheng J.F."/>
            <person name="Copeland A."/>
            <person name="Goodwin L."/>
            <person name="Hauser L."/>
            <person name="Lajus A."/>
            <person name="Land M.L."/>
            <person name="Lapidus A."/>
            <person name="Lucas S."/>
            <person name="Medigue C."/>
            <person name="Pitluck S."/>
            <person name="Woyke T."/>
            <person name="Zeytun A."/>
            <person name="Stein L.Y."/>
        </authorList>
    </citation>
    <scope>NUCLEOTIDE SEQUENCE [LARGE SCALE GENOMIC DNA]</scope>
    <source>
        <strain evidence="8 9">BG8</strain>
    </source>
</reference>
<feature type="domain" description="N-acetyltransferase" evidence="7">
    <location>
        <begin position="9"/>
        <end position="178"/>
    </location>
</feature>
<evidence type="ECO:0000256" key="6">
    <source>
        <dbReference type="ARBA" id="ARBA00049880"/>
    </source>
</evidence>
<dbReference type="EMBL" id="CM001475">
    <property type="protein sequence ID" value="EIC30078.1"/>
    <property type="molecule type" value="Genomic_DNA"/>
</dbReference>
<dbReference type="InterPro" id="IPR016181">
    <property type="entry name" value="Acyl_CoA_acyltransferase"/>
</dbReference>
<dbReference type="PANTHER" id="PTHR36449">
    <property type="entry name" value="ACETYLTRANSFERASE-RELATED"/>
    <property type="match status" value="1"/>
</dbReference>
<comment type="catalytic activity">
    <reaction evidence="6">
        <text>glycyl-tRNA(Gly) + acetyl-CoA = N-acetylglycyl-tRNA(Gly) + CoA + H(+)</text>
        <dbReference type="Rhea" id="RHEA:81867"/>
        <dbReference type="Rhea" id="RHEA-COMP:9683"/>
        <dbReference type="Rhea" id="RHEA-COMP:19766"/>
        <dbReference type="ChEBI" id="CHEBI:15378"/>
        <dbReference type="ChEBI" id="CHEBI:57287"/>
        <dbReference type="ChEBI" id="CHEBI:57288"/>
        <dbReference type="ChEBI" id="CHEBI:78522"/>
        <dbReference type="ChEBI" id="CHEBI:232036"/>
    </reaction>
</comment>
<dbReference type="Proteomes" id="UP000005090">
    <property type="component" value="Chromosome"/>
</dbReference>
<name>H8GGW5_METAL</name>
<evidence type="ECO:0000313" key="8">
    <source>
        <dbReference type="EMBL" id="EIC30078.1"/>
    </source>
</evidence>
<evidence type="ECO:0000259" key="7">
    <source>
        <dbReference type="PROSITE" id="PS51186"/>
    </source>
</evidence>
<dbReference type="AntiFam" id="ANF00120">
    <property type="entry name" value="Shadow ORF (opposite pinE)"/>
</dbReference>